<evidence type="ECO:0000313" key="4">
    <source>
        <dbReference type="Proteomes" id="UP000008461"/>
    </source>
</evidence>
<dbReference type="EMBL" id="CP002691">
    <property type="protein sequence ID" value="AEE53384.1"/>
    <property type="molecule type" value="Genomic_DNA"/>
</dbReference>
<dbReference type="GO" id="GO:0030247">
    <property type="term" value="F:polysaccharide binding"/>
    <property type="evidence" value="ECO:0007669"/>
    <property type="project" value="InterPro"/>
</dbReference>
<dbReference type="Pfam" id="PF18329">
    <property type="entry name" value="SGBP_B_XBD"/>
    <property type="match status" value="1"/>
</dbReference>
<dbReference type="STRING" id="760192.Halhy_5560"/>
<keyword evidence="3" id="KW-0675">Receptor</keyword>
<organism evidence="3 4">
    <name type="scientific">Haliscomenobacter hydrossis (strain ATCC 27775 / DSM 1100 / LMG 10767 / O)</name>
    <dbReference type="NCBI Taxonomy" id="760192"/>
    <lineage>
        <taxon>Bacteria</taxon>
        <taxon>Pseudomonadati</taxon>
        <taxon>Bacteroidota</taxon>
        <taxon>Saprospiria</taxon>
        <taxon>Saprospirales</taxon>
        <taxon>Haliscomenobacteraceae</taxon>
        <taxon>Haliscomenobacter</taxon>
    </lineage>
</organism>
<accession>F4KTL0</accession>
<dbReference type="eggNOG" id="COG3210">
    <property type="taxonomic scope" value="Bacteria"/>
</dbReference>
<dbReference type="AlphaFoldDB" id="F4KTL0"/>
<dbReference type="InterPro" id="IPR002909">
    <property type="entry name" value="IPT_dom"/>
</dbReference>
<dbReference type="OrthoDB" id="660167at2"/>
<dbReference type="InterPro" id="IPR013783">
    <property type="entry name" value="Ig-like_fold"/>
</dbReference>
<feature type="domain" description="Surface glycan-binding protein B xyloglucan binding" evidence="2">
    <location>
        <begin position="541"/>
        <end position="699"/>
    </location>
</feature>
<dbReference type="InterPro" id="IPR040475">
    <property type="entry name" value="SGBP_B_XBD"/>
</dbReference>
<protein>
    <submittedName>
        <fullName evidence="3">Cell surface receptor IPT/TIG domain protein</fullName>
    </submittedName>
</protein>
<dbReference type="HOGENOM" id="CLU_023910_0_0_10"/>
<name>F4KTL0_HALH1</name>
<dbReference type="InterPro" id="IPR014756">
    <property type="entry name" value="Ig_E-set"/>
</dbReference>
<reference evidence="3 4" key="1">
    <citation type="journal article" date="2011" name="Stand. Genomic Sci.">
        <title>Complete genome sequence of Haliscomenobacter hydrossis type strain (O).</title>
        <authorList>
            <consortium name="US DOE Joint Genome Institute (JGI-PGF)"/>
            <person name="Daligault H."/>
            <person name="Lapidus A."/>
            <person name="Zeytun A."/>
            <person name="Nolan M."/>
            <person name="Lucas S."/>
            <person name="Del Rio T.G."/>
            <person name="Tice H."/>
            <person name="Cheng J.F."/>
            <person name="Tapia R."/>
            <person name="Han C."/>
            <person name="Goodwin L."/>
            <person name="Pitluck S."/>
            <person name="Liolios K."/>
            <person name="Pagani I."/>
            <person name="Ivanova N."/>
            <person name="Huntemann M."/>
            <person name="Mavromatis K."/>
            <person name="Mikhailova N."/>
            <person name="Pati A."/>
            <person name="Chen A."/>
            <person name="Palaniappan K."/>
            <person name="Land M."/>
            <person name="Hauser L."/>
            <person name="Brambilla E.M."/>
            <person name="Rohde M."/>
            <person name="Verbarg S."/>
            <person name="Goker M."/>
            <person name="Bristow J."/>
            <person name="Eisen J.A."/>
            <person name="Markowitz V."/>
            <person name="Hugenholtz P."/>
            <person name="Kyrpides N.C."/>
            <person name="Klenk H.P."/>
            <person name="Woyke T."/>
        </authorList>
    </citation>
    <scope>NUCLEOTIDE SEQUENCE [LARGE SCALE GENOMIC DNA]</scope>
    <source>
        <strain evidence="4">ATCC 27775 / DSM 1100 / LMG 10767 / O</strain>
    </source>
</reference>
<evidence type="ECO:0000259" key="1">
    <source>
        <dbReference type="Pfam" id="PF01833"/>
    </source>
</evidence>
<dbReference type="Pfam" id="PF01833">
    <property type="entry name" value="TIG"/>
    <property type="match status" value="4"/>
</dbReference>
<gene>
    <name evidence="3" type="ordered locus">Halhy_5560</name>
</gene>
<sequence>MFPKLVIKPVQFSFLLLGVLFVLNNCKKDDDIASGLVQLNSFGPSPALRGGELRFIGTNLDQVTAVILPNNVEVTTFKSKTPELLVIEVPKATVEGKVSLKTAQGNITSKSLLTISEPIAITSFSPAKLRPGATLTIEGTYLNLIEEIIFSNKKSVTAFKSQTETKIEVLVPADAQSGVFVISNGMLDPILIESATPLDVTVPTVSKISPSPVKAGANLTIEGTDLDLTKEITFPGGSKVSAFESIEAGKIVVKVPANSQDGAVKLGLASLVEVSSTPQVSMLLPTITDIAPNPAKTGGKITVKGKDLDLVTTVTFGGNKTGSIQSGRTATEIEVNVPADATVSTVSFATAANKSVTSGETLSLVKPSISAIAPADIQVNKELTITGTNLDIVAKVKFNGGKEVEVNNPSATQIKVQVPVGTISGNISVVATNGDEVSSEQQLNILASTASVITKMPTSAKPGQKIRIEGENLDEISEVIFPVGVTATMFGSKSNTVIEVFIPTKTKTGVGRIKFITTKGETVESPEINIQGIDPIADLSLVFFDFDNLGRWWGDAGVNEKDPALTVDGSNYFRVNQNCNGWTGFFWRNGANNFPGNVVGTQISKYVMKFDVNVLSPITGGEFAWRMKGSEGDFWYRWKPWEATGSYKTDGWITVTVPLTAFSDGSKGIVNLASITEDFGVAFNAGSSTVNVCIDNVRLELK</sequence>
<evidence type="ECO:0000313" key="3">
    <source>
        <dbReference type="EMBL" id="AEE53384.1"/>
    </source>
</evidence>
<dbReference type="Gene3D" id="2.60.40.10">
    <property type="entry name" value="Immunoglobulins"/>
    <property type="match status" value="6"/>
</dbReference>
<feature type="domain" description="IPT/TIG" evidence="1">
    <location>
        <begin position="367"/>
        <end position="441"/>
    </location>
</feature>
<dbReference type="SUPFAM" id="SSF81296">
    <property type="entry name" value="E set domains"/>
    <property type="match status" value="4"/>
</dbReference>
<dbReference type="CDD" id="cd00102">
    <property type="entry name" value="IPT"/>
    <property type="match status" value="1"/>
</dbReference>
<feature type="domain" description="IPT/TIG" evidence="1">
    <location>
        <begin position="285"/>
        <end position="345"/>
    </location>
</feature>
<dbReference type="Proteomes" id="UP000008461">
    <property type="component" value="Chromosome"/>
</dbReference>
<feature type="domain" description="IPT/TIG" evidence="1">
    <location>
        <begin position="203"/>
        <end position="263"/>
    </location>
</feature>
<feature type="domain" description="IPT/TIG" evidence="1">
    <location>
        <begin position="121"/>
        <end position="177"/>
    </location>
</feature>
<reference key="2">
    <citation type="submission" date="2011-04" db="EMBL/GenBank/DDBJ databases">
        <title>Complete sequence of chromosome of Haliscomenobacter hydrossis DSM 1100.</title>
        <authorList>
            <consortium name="US DOE Joint Genome Institute (JGI-PGF)"/>
            <person name="Lucas S."/>
            <person name="Han J."/>
            <person name="Lapidus A."/>
            <person name="Bruce D."/>
            <person name="Goodwin L."/>
            <person name="Pitluck S."/>
            <person name="Peters L."/>
            <person name="Kyrpides N."/>
            <person name="Mavromatis K."/>
            <person name="Ivanova N."/>
            <person name="Ovchinnikova G."/>
            <person name="Pagani I."/>
            <person name="Daligault H."/>
            <person name="Detter J.C."/>
            <person name="Han C."/>
            <person name="Land M."/>
            <person name="Hauser L."/>
            <person name="Markowitz V."/>
            <person name="Cheng J.-F."/>
            <person name="Hugenholtz P."/>
            <person name="Woyke T."/>
            <person name="Wu D."/>
            <person name="Verbarg S."/>
            <person name="Frueling A."/>
            <person name="Brambilla E."/>
            <person name="Klenk H.-P."/>
            <person name="Eisen J.A."/>
        </authorList>
    </citation>
    <scope>NUCLEOTIDE SEQUENCE</scope>
    <source>
        <strain>DSM 1100</strain>
    </source>
</reference>
<keyword evidence="4" id="KW-1185">Reference proteome</keyword>
<proteinExistence type="predicted"/>
<dbReference type="Gene3D" id="2.60.120.430">
    <property type="entry name" value="Galactose-binding lectin"/>
    <property type="match status" value="1"/>
</dbReference>
<dbReference type="RefSeq" id="WP_013767914.1">
    <property type="nucleotide sequence ID" value="NC_015510.1"/>
</dbReference>
<evidence type="ECO:0000259" key="2">
    <source>
        <dbReference type="Pfam" id="PF18329"/>
    </source>
</evidence>
<dbReference type="KEGG" id="hhy:Halhy_5560"/>